<feature type="compositionally biased region" description="Basic and acidic residues" evidence="10">
    <location>
        <begin position="217"/>
        <end position="226"/>
    </location>
</feature>
<protein>
    <submittedName>
        <fullName evidence="14">MICAL-like protein 2</fullName>
    </submittedName>
</protein>
<evidence type="ECO:0000256" key="5">
    <source>
        <dbReference type="ARBA" id="ARBA00022833"/>
    </source>
</evidence>
<dbReference type="InterPro" id="IPR050540">
    <property type="entry name" value="F-actin_Monoox_Mical"/>
</dbReference>
<dbReference type="Gene3D" id="1.10.418.10">
    <property type="entry name" value="Calponin-like domain"/>
    <property type="match status" value="1"/>
</dbReference>
<evidence type="ECO:0000259" key="12">
    <source>
        <dbReference type="PROSITE" id="PS50023"/>
    </source>
</evidence>
<dbReference type="SMART" id="SM00033">
    <property type="entry name" value="CH"/>
    <property type="match status" value="1"/>
</dbReference>
<dbReference type="Pfam" id="PF00307">
    <property type="entry name" value="CH"/>
    <property type="match status" value="1"/>
</dbReference>
<dbReference type="PROSITE" id="PS50021">
    <property type="entry name" value="CH"/>
    <property type="match status" value="1"/>
</dbReference>
<dbReference type="SMART" id="SM01203">
    <property type="entry name" value="DUF3585"/>
    <property type="match status" value="1"/>
</dbReference>
<dbReference type="Pfam" id="PF00412">
    <property type="entry name" value="LIM"/>
    <property type="match status" value="1"/>
</dbReference>
<accession>A0A4S2K203</accession>
<dbReference type="CDD" id="cd09400">
    <property type="entry name" value="LIM_like_1"/>
    <property type="match status" value="1"/>
</dbReference>
<feature type="compositionally biased region" description="Basic and acidic residues" evidence="10">
    <location>
        <begin position="239"/>
        <end position="248"/>
    </location>
</feature>
<gene>
    <name evidence="14" type="ORF">DBV15_08396</name>
</gene>
<name>A0A4S2K203_9HYME</name>
<evidence type="ECO:0000256" key="6">
    <source>
        <dbReference type="ARBA" id="ARBA00023038"/>
    </source>
</evidence>
<proteinExistence type="predicted"/>
<dbReference type="Pfam" id="PF12130">
    <property type="entry name" value="bMERB_dom"/>
    <property type="match status" value="1"/>
</dbReference>
<evidence type="ECO:0000256" key="7">
    <source>
        <dbReference type="ARBA" id="ARBA00023054"/>
    </source>
</evidence>
<feature type="region of interest" description="Disordered" evidence="10">
    <location>
        <begin position="688"/>
        <end position="736"/>
    </location>
</feature>
<evidence type="ECO:0000256" key="2">
    <source>
        <dbReference type="ARBA" id="ARBA00022553"/>
    </source>
</evidence>
<dbReference type="Gene3D" id="2.10.110.10">
    <property type="entry name" value="Cysteine Rich Protein"/>
    <property type="match status" value="1"/>
</dbReference>
<dbReference type="PANTHER" id="PTHR23167:SF84">
    <property type="entry name" value="ALPHA ACTININ 3-RELATED"/>
    <property type="match status" value="1"/>
</dbReference>
<feature type="region of interest" description="Disordered" evidence="10">
    <location>
        <begin position="305"/>
        <end position="326"/>
    </location>
</feature>
<evidence type="ECO:0000259" key="13">
    <source>
        <dbReference type="PROSITE" id="PS51848"/>
    </source>
</evidence>
<dbReference type="Proteomes" id="UP000310200">
    <property type="component" value="Unassembled WGS sequence"/>
</dbReference>
<evidence type="ECO:0000256" key="1">
    <source>
        <dbReference type="ARBA" id="ARBA00004177"/>
    </source>
</evidence>
<dbReference type="AlphaFoldDB" id="A0A4S2K203"/>
<feature type="compositionally biased region" description="Basic residues" evidence="10">
    <location>
        <begin position="952"/>
        <end position="961"/>
    </location>
</feature>
<evidence type="ECO:0000256" key="9">
    <source>
        <dbReference type="SAM" id="Coils"/>
    </source>
</evidence>
<dbReference type="EMBL" id="QBLH01003270">
    <property type="protein sequence ID" value="TGZ40688.1"/>
    <property type="molecule type" value="Genomic_DNA"/>
</dbReference>
<keyword evidence="3 8" id="KW-0479">Metal-binding</keyword>
<dbReference type="GO" id="GO:0005768">
    <property type="term" value="C:endosome"/>
    <property type="evidence" value="ECO:0007669"/>
    <property type="project" value="UniProtKB-SubCell"/>
</dbReference>
<dbReference type="CDD" id="cd21253">
    <property type="entry name" value="CH_MICALL2"/>
    <property type="match status" value="1"/>
</dbReference>
<evidence type="ECO:0000313" key="15">
    <source>
        <dbReference type="Proteomes" id="UP000310200"/>
    </source>
</evidence>
<keyword evidence="2" id="KW-0597">Phosphoprotein</keyword>
<reference evidence="14 15" key="1">
    <citation type="journal article" date="2019" name="Philos. Trans. R. Soc. Lond., B, Biol. Sci.">
        <title>Ant behaviour and brain gene expression of defending hosts depend on the ecological success of the intruding social parasite.</title>
        <authorList>
            <person name="Kaur R."/>
            <person name="Stoldt M."/>
            <person name="Jongepier E."/>
            <person name="Feldmeyer B."/>
            <person name="Menzel F."/>
            <person name="Bornberg-Bauer E."/>
            <person name="Foitzik S."/>
        </authorList>
    </citation>
    <scope>NUCLEOTIDE SEQUENCE [LARGE SCALE GENOMIC DNA]</scope>
    <source>
        <tissue evidence="14">Whole body</tissue>
    </source>
</reference>
<keyword evidence="6 8" id="KW-0440">LIM domain</keyword>
<evidence type="ECO:0000256" key="4">
    <source>
        <dbReference type="ARBA" id="ARBA00022753"/>
    </source>
</evidence>
<feature type="region of interest" description="Disordered" evidence="10">
    <location>
        <begin position="443"/>
        <end position="660"/>
    </location>
</feature>
<evidence type="ECO:0000313" key="14">
    <source>
        <dbReference type="EMBL" id="TGZ40688.1"/>
    </source>
</evidence>
<feature type="region of interest" description="Disordered" evidence="10">
    <location>
        <begin position="900"/>
        <end position="961"/>
    </location>
</feature>
<dbReference type="SUPFAM" id="SSF47576">
    <property type="entry name" value="Calponin-homology domain, CH-domain"/>
    <property type="match status" value="1"/>
</dbReference>
<evidence type="ECO:0000256" key="10">
    <source>
        <dbReference type="SAM" id="MobiDB-lite"/>
    </source>
</evidence>
<dbReference type="InterPro" id="IPR022735">
    <property type="entry name" value="bMERB_dom"/>
</dbReference>
<feature type="compositionally biased region" description="Polar residues" evidence="10">
    <location>
        <begin position="465"/>
        <end position="479"/>
    </location>
</feature>
<feature type="compositionally biased region" description="Low complexity" evidence="10">
    <location>
        <begin position="575"/>
        <end position="587"/>
    </location>
</feature>
<keyword evidence="5 8" id="KW-0862">Zinc</keyword>
<keyword evidence="7 9" id="KW-0175">Coiled coil</keyword>
<dbReference type="FunFam" id="1.10.418.10:FF:000023">
    <property type="entry name" value="EH domain-binding protein 1 isoform X1"/>
    <property type="match status" value="1"/>
</dbReference>
<dbReference type="InterPro" id="IPR036872">
    <property type="entry name" value="CH_dom_sf"/>
</dbReference>
<dbReference type="STRING" id="300112.A0A4S2K203"/>
<feature type="compositionally biased region" description="Basic and acidic residues" evidence="10">
    <location>
        <begin position="902"/>
        <end position="912"/>
    </location>
</feature>
<dbReference type="PANTHER" id="PTHR23167">
    <property type="entry name" value="CALPONIN HOMOLOGY DOMAIN-CONTAINING PROTEIN DDB_G0272472-RELATED"/>
    <property type="match status" value="1"/>
</dbReference>
<dbReference type="InterPro" id="IPR001715">
    <property type="entry name" value="CH_dom"/>
</dbReference>
<keyword evidence="4" id="KW-0967">Endosome</keyword>
<keyword evidence="15" id="KW-1185">Reference proteome</keyword>
<evidence type="ECO:0000256" key="3">
    <source>
        <dbReference type="ARBA" id="ARBA00022723"/>
    </source>
</evidence>
<feature type="compositionally biased region" description="Basic and acidic residues" evidence="10">
    <location>
        <begin position="450"/>
        <end position="459"/>
    </location>
</feature>
<evidence type="ECO:0000259" key="11">
    <source>
        <dbReference type="PROSITE" id="PS50021"/>
    </source>
</evidence>
<evidence type="ECO:0000256" key="8">
    <source>
        <dbReference type="PROSITE-ProRule" id="PRU00125"/>
    </source>
</evidence>
<comment type="caution">
    <text evidence="14">The sequence shown here is derived from an EMBL/GenBank/DDBJ whole genome shotgun (WGS) entry which is preliminary data.</text>
</comment>
<feature type="compositionally biased region" description="Basic residues" evidence="10">
    <location>
        <begin position="918"/>
        <end position="937"/>
    </location>
</feature>
<sequence length="961" mass="109776">MGERRGTKALELWCRRITDGYPDVNVQNMTTSWRDGLAFCAMIHHFRPDLIDFNSLNKDDVYRNNELAFRTAEQHLGIPALLDAEDMASCTVPDRLSILTYLSQFYQTFRGSSPSRLATNRTTETADERIAPVPESPKQKVGSRLGMRRDPCAACGLPVFLAEKLLIARAPYHRTCFRCARCGNQLTPGNYYETEEGEYCCETCPDEEETDSVRNNLDIRSDEDQRSTAISFHDIGRKRREEDTKESPGRAGKRANPETRLSLVQKRLQMFEAQDNVRLRDHIDRTDESKKRNAVTQDVTMVQGDSWDLSPDVLPVNEEEHPEKRLKEDSITKNTDKHKNSFENVGIQREENSKITSSERNEEIFSKDVVRVNNGENLDKDEHLENISKVRSIERRKESFAKVEHERIKDNEMDEEHYIEESAMGSSVLTAKGINLSGNEGYPEDLNPFKSDEEDHAVEGKPWTLINSSGNNKVSTNPFDSEDEDVEELEPPKPAVRSKPENRGMSVTKRVLAAPQINLNPFWSDEEEEHGSDEERRDRTPPGNVPVPKPRTIKTTPEVGIPRRVDFDRGGVYASNSSLTSSESTTTPGGTYRKKKPAPQPPVAKELFPSEQRESPILKSSNSTLPYHDSSLRTTPRARKTKPAPPPPMPTSTPCNISIGSALSFDESPIIKLGGDDRNLNMWEDQKTNKDEANRNRQSLSTVSCTDSSSYTSYTDKSVQGKWKRKKGPAPPRPIPHRRKIKVVSMKDVKLELDEIELQQQGLERQGVRLEQLIRDKCESGPRADDSSLGTDVEELVLELFALVNEKNELFRRQAELMLLRRQQRLEEEHVEVEYQIRCLMCQPEATKTDSDKQREEALIQRLVEIVERRNEIVECLEMDRRREVEEDRSINKHMGLFAARNKNELSGKDNDSSNAGKTKKGKTKEKVKEKKLKKAMKKDADKDVDETEVKLKRHSKRKWF</sequence>
<organism evidence="14 15">
    <name type="scientific">Temnothorax longispinosus</name>
    <dbReference type="NCBI Taxonomy" id="300112"/>
    <lineage>
        <taxon>Eukaryota</taxon>
        <taxon>Metazoa</taxon>
        <taxon>Ecdysozoa</taxon>
        <taxon>Arthropoda</taxon>
        <taxon>Hexapoda</taxon>
        <taxon>Insecta</taxon>
        <taxon>Pterygota</taxon>
        <taxon>Neoptera</taxon>
        <taxon>Endopterygota</taxon>
        <taxon>Hymenoptera</taxon>
        <taxon>Apocrita</taxon>
        <taxon>Aculeata</taxon>
        <taxon>Formicoidea</taxon>
        <taxon>Formicidae</taxon>
        <taxon>Myrmicinae</taxon>
        <taxon>Temnothorax</taxon>
    </lineage>
</organism>
<feature type="compositionally biased region" description="Acidic residues" evidence="10">
    <location>
        <begin position="480"/>
        <end position="489"/>
    </location>
</feature>
<dbReference type="InterPro" id="IPR001781">
    <property type="entry name" value="Znf_LIM"/>
</dbReference>
<feature type="domain" description="LIM zinc-binding" evidence="12">
    <location>
        <begin position="150"/>
        <end position="211"/>
    </location>
</feature>
<dbReference type="PROSITE" id="PS51848">
    <property type="entry name" value="BMERB"/>
    <property type="match status" value="1"/>
</dbReference>
<comment type="subcellular location">
    <subcellularLocation>
        <location evidence="1">Endosome</location>
    </subcellularLocation>
</comment>
<feature type="coiled-coil region" evidence="9">
    <location>
        <begin position="746"/>
        <end position="773"/>
    </location>
</feature>
<feature type="domain" description="BMERB" evidence="13">
    <location>
        <begin position="733"/>
        <end position="893"/>
    </location>
</feature>
<dbReference type="GO" id="GO:0046872">
    <property type="term" value="F:metal ion binding"/>
    <property type="evidence" value="ECO:0007669"/>
    <property type="project" value="UniProtKB-KW"/>
</dbReference>
<dbReference type="PROSITE" id="PS50023">
    <property type="entry name" value="LIM_DOMAIN_2"/>
    <property type="match status" value="1"/>
</dbReference>
<dbReference type="PROSITE" id="PS00478">
    <property type="entry name" value="LIM_DOMAIN_1"/>
    <property type="match status" value="1"/>
</dbReference>
<feature type="domain" description="Calponin-homology (CH)" evidence="11">
    <location>
        <begin position="4"/>
        <end position="110"/>
    </location>
</feature>
<dbReference type="SMART" id="SM00132">
    <property type="entry name" value="LIM"/>
    <property type="match status" value="1"/>
</dbReference>
<feature type="compositionally biased region" description="Low complexity" evidence="10">
    <location>
        <begin position="699"/>
        <end position="718"/>
    </location>
</feature>
<feature type="region of interest" description="Disordered" evidence="10">
    <location>
        <begin position="216"/>
        <end position="259"/>
    </location>
</feature>